<dbReference type="AlphaFoldDB" id="A0A7J6NV06"/>
<accession>A0A7J6NV06</accession>
<evidence type="ECO:0000313" key="1">
    <source>
        <dbReference type="EMBL" id="KAF4687410.1"/>
    </source>
</evidence>
<reference evidence="1 2" key="1">
    <citation type="submission" date="2020-04" db="EMBL/GenBank/DDBJ databases">
        <title>Perkinsus olseni comparative genomics.</title>
        <authorList>
            <person name="Bogema D.R."/>
        </authorList>
    </citation>
    <scope>NUCLEOTIDE SEQUENCE [LARGE SCALE GENOMIC DNA]</scope>
    <source>
        <strain evidence="1">00978-12</strain>
    </source>
</reference>
<dbReference type="EMBL" id="JABANP010000187">
    <property type="protein sequence ID" value="KAF4687410.1"/>
    <property type="molecule type" value="Genomic_DNA"/>
</dbReference>
<comment type="caution">
    <text evidence="1">The sequence shown here is derived from an EMBL/GenBank/DDBJ whole genome shotgun (WGS) entry which is preliminary data.</text>
</comment>
<evidence type="ECO:0000313" key="2">
    <source>
        <dbReference type="Proteomes" id="UP000541610"/>
    </source>
</evidence>
<sequence length="147" mass="15549">MIMRPPCTIPDMSAISEADAASTASKTAESEETADAVVQAAEFAVNEGVNPAENYSRISQTRIYIPDGVHCQVLALVTPQRTIIPPLKSSEGLGAYPPGGAYVRAISCGPRHRLSQQAIAPAGSIARVYVSAFTRSRSCESNQVTQV</sequence>
<protein>
    <submittedName>
        <fullName evidence="1">Uncharacterized protein</fullName>
    </submittedName>
</protein>
<proteinExistence type="predicted"/>
<dbReference type="Proteomes" id="UP000541610">
    <property type="component" value="Unassembled WGS sequence"/>
</dbReference>
<name>A0A7J6NV06_PEROL</name>
<organism evidence="1 2">
    <name type="scientific">Perkinsus olseni</name>
    <name type="common">Perkinsus atlanticus</name>
    <dbReference type="NCBI Taxonomy" id="32597"/>
    <lineage>
        <taxon>Eukaryota</taxon>
        <taxon>Sar</taxon>
        <taxon>Alveolata</taxon>
        <taxon>Perkinsozoa</taxon>
        <taxon>Perkinsea</taxon>
        <taxon>Perkinsida</taxon>
        <taxon>Perkinsidae</taxon>
        <taxon>Perkinsus</taxon>
    </lineage>
</organism>
<gene>
    <name evidence="1" type="ORF">FOZ60_003993</name>
</gene>